<organism evidence="2 3">
    <name type="scientific">Prochlorococcus marinus str. SB</name>
    <dbReference type="NCBI Taxonomy" id="59926"/>
    <lineage>
        <taxon>Bacteria</taxon>
        <taxon>Bacillati</taxon>
        <taxon>Cyanobacteriota</taxon>
        <taxon>Cyanophyceae</taxon>
        <taxon>Synechococcales</taxon>
        <taxon>Prochlorococcaceae</taxon>
        <taxon>Prochlorococcus</taxon>
    </lineage>
</organism>
<feature type="compositionally biased region" description="Basic and acidic residues" evidence="1">
    <location>
        <begin position="1"/>
        <end position="34"/>
    </location>
</feature>
<dbReference type="PANTHER" id="PTHR36341">
    <property type="entry name" value="DUF2996 FAMILY PROTEIN"/>
    <property type="match status" value="1"/>
</dbReference>
<dbReference type="OrthoDB" id="465001at2"/>
<dbReference type="Pfam" id="PF11210">
    <property type="entry name" value="DUF2996"/>
    <property type="match status" value="1"/>
</dbReference>
<dbReference type="eggNOG" id="ENOG5031HP9">
    <property type="taxonomic scope" value="Bacteria"/>
</dbReference>
<evidence type="ECO:0000313" key="2">
    <source>
        <dbReference type="EMBL" id="KGG09732.1"/>
    </source>
</evidence>
<sequence length="188" mass="21413">MEENLDKNNGVNKEKSYKANKSNSEEIKGPKSEKVINMNIDNSDSASRVVKNNEINIPVKPTIKPKKELPLEKKPFQEFINLHLIPSLTEEINKRGLEINNINLTNTSRPIAGDKCWVINCEIKDTCNFWLSFEKDDISSLKSISLSKPNQKPSIIESFLIDEKRITLKLIISRVLQRLNGQKLIGVN</sequence>
<dbReference type="Proteomes" id="UP000030345">
    <property type="component" value="Unassembled WGS sequence"/>
</dbReference>
<dbReference type="STRING" id="59926.EV02_0319"/>
<gene>
    <name evidence="2" type="ORF">EV02_0319</name>
</gene>
<dbReference type="InterPro" id="IPR021374">
    <property type="entry name" value="DUF2996"/>
</dbReference>
<protein>
    <submittedName>
        <fullName evidence="2">Type II secretory pathway</fullName>
    </submittedName>
</protein>
<evidence type="ECO:0000256" key="1">
    <source>
        <dbReference type="SAM" id="MobiDB-lite"/>
    </source>
</evidence>
<comment type="caution">
    <text evidence="2">The sequence shown here is derived from an EMBL/GenBank/DDBJ whole genome shotgun (WGS) entry which is preliminary data.</text>
</comment>
<dbReference type="RefSeq" id="WP_032518937.1">
    <property type="nucleotide sequence ID" value="NZ_CP138981.1"/>
</dbReference>
<reference evidence="3" key="1">
    <citation type="journal article" date="2014" name="Sci. Data">
        <title>Genomes of diverse isolates of the marine cyanobacterium Prochlorococcus.</title>
        <authorList>
            <person name="Biller S."/>
            <person name="Berube P."/>
            <person name="Thompson J."/>
            <person name="Kelly L."/>
            <person name="Roggensack S."/>
            <person name="Awad L."/>
            <person name="Roache-Johnson K."/>
            <person name="Ding H."/>
            <person name="Giovannoni S.J."/>
            <person name="Moore L.R."/>
            <person name="Chisholm S.W."/>
        </authorList>
    </citation>
    <scope>NUCLEOTIDE SEQUENCE [LARGE SCALE GENOMIC DNA]</scope>
    <source>
        <strain evidence="3">SB</strain>
    </source>
</reference>
<proteinExistence type="predicted"/>
<evidence type="ECO:0000313" key="3">
    <source>
        <dbReference type="Proteomes" id="UP000030345"/>
    </source>
</evidence>
<dbReference type="EMBL" id="JNAS01000001">
    <property type="protein sequence ID" value="KGG09732.1"/>
    <property type="molecule type" value="Genomic_DNA"/>
</dbReference>
<dbReference type="AlphaFoldDB" id="A0A0A2B9C3"/>
<dbReference type="PANTHER" id="PTHR36341:SF3">
    <property type="entry name" value="DUF2996 FAMILY PROTEIN"/>
    <property type="match status" value="1"/>
</dbReference>
<feature type="region of interest" description="Disordered" evidence="1">
    <location>
        <begin position="1"/>
        <end position="40"/>
    </location>
</feature>
<accession>A0A0A2B9C3</accession>
<name>A0A0A2B9C3_PROMR</name>